<feature type="chain" id="PRO_5041465391" description="Prostaglandin E synthase 2" evidence="19">
    <location>
        <begin position="19"/>
        <end position="346"/>
    </location>
</feature>
<accession>A0AA36M5I3</accession>
<evidence type="ECO:0000256" key="17">
    <source>
        <dbReference type="ARBA" id="ARBA00031041"/>
    </source>
</evidence>
<evidence type="ECO:0000256" key="10">
    <source>
        <dbReference type="ARBA" id="ARBA00022989"/>
    </source>
</evidence>
<keyword evidence="13" id="KW-0275">Fatty acid biosynthesis</keyword>
<dbReference type="AlphaFoldDB" id="A0AA36M5I3"/>
<dbReference type="PANTHER" id="PTHR12782">
    <property type="entry name" value="MICROSOMAL PROSTAGLANDIN E SYNTHASE-2"/>
    <property type="match status" value="1"/>
</dbReference>
<keyword evidence="14" id="KW-0413">Isomerase</keyword>
<evidence type="ECO:0000256" key="19">
    <source>
        <dbReference type="SAM" id="SignalP"/>
    </source>
</evidence>
<dbReference type="GO" id="GO:0005739">
    <property type="term" value="C:mitochondrion"/>
    <property type="evidence" value="ECO:0007669"/>
    <property type="project" value="TreeGrafter"/>
</dbReference>
<proteinExistence type="inferred from homology"/>
<name>A0AA36M5I3_CYLNA</name>
<dbReference type="SFLD" id="SFLDG01182">
    <property type="entry name" value="Prostaglandin_E_synthase_like"/>
    <property type="match status" value="1"/>
</dbReference>
<dbReference type="EC" id="5.3.99.3" evidence="3"/>
<evidence type="ECO:0000256" key="7">
    <source>
        <dbReference type="ARBA" id="ARBA00022585"/>
    </source>
</evidence>
<comment type="subcellular location">
    <subcellularLocation>
        <location evidence="18">Endomembrane system</location>
        <topology evidence="18">Single-pass membrane protein</topology>
    </subcellularLocation>
</comment>
<dbReference type="PANTHER" id="PTHR12782:SF5">
    <property type="entry name" value="PROSTAGLANDIN E SYNTHASE 2"/>
    <property type="match status" value="1"/>
</dbReference>
<dbReference type="SFLD" id="SFLDS00019">
    <property type="entry name" value="Glutathione_Transferase_(cytos"/>
    <property type="match status" value="1"/>
</dbReference>
<evidence type="ECO:0000256" key="6">
    <source>
        <dbReference type="ARBA" id="ARBA00022516"/>
    </source>
</evidence>
<evidence type="ECO:0000256" key="14">
    <source>
        <dbReference type="ARBA" id="ARBA00023235"/>
    </source>
</evidence>
<evidence type="ECO:0000256" key="2">
    <source>
        <dbReference type="ARBA" id="ARBA00007409"/>
    </source>
</evidence>
<dbReference type="GO" id="GO:0012505">
    <property type="term" value="C:endomembrane system"/>
    <property type="evidence" value="ECO:0007669"/>
    <property type="project" value="UniProtKB-SubCell"/>
</dbReference>
<dbReference type="GO" id="GO:0050220">
    <property type="term" value="F:prostaglandin-E synthase activity"/>
    <property type="evidence" value="ECO:0007669"/>
    <property type="project" value="UniProtKB-EC"/>
</dbReference>
<organism evidence="21 22">
    <name type="scientific">Cylicocyclus nassatus</name>
    <name type="common">Nematode worm</name>
    <dbReference type="NCBI Taxonomy" id="53992"/>
    <lineage>
        <taxon>Eukaryota</taxon>
        <taxon>Metazoa</taxon>
        <taxon>Ecdysozoa</taxon>
        <taxon>Nematoda</taxon>
        <taxon>Chromadorea</taxon>
        <taxon>Rhabditida</taxon>
        <taxon>Rhabditina</taxon>
        <taxon>Rhabditomorpha</taxon>
        <taxon>Strongyloidea</taxon>
        <taxon>Strongylidae</taxon>
        <taxon>Cylicocyclus</taxon>
    </lineage>
</organism>
<keyword evidence="6" id="KW-0444">Lipid biosynthesis</keyword>
<evidence type="ECO:0000256" key="1">
    <source>
        <dbReference type="ARBA" id="ARBA00004702"/>
    </source>
</evidence>
<dbReference type="CDD" id="cd03197">
    <property type="entry name" value="GST_C_mPGES2"/>
    <property type="match status" value="1"/>
</dbReference>
<keyword evidence="9" id="KW-0276">Fatty acid metabolism</keyword>
<keyword evidence="7" id="KW-0643">Prostaglandin biosynthesis</keyword>
<dbReference type="SUPFAM" id="SSF47616">
    <property type="entry name" value="GST C-terminal domain-like"/>
    <property type="match status" value="1"/>
</dbReference>
<evidence type="ECO:0000313" key="22">
    <source>
        <dbReference type="Proteomes" id="UP001176961"/>
    </source>
</evidence>
<dbReference type="InterPro" id="IPR036282">
    <property type="entry name" value="Glutathione-S-Trfase_C_sf"/>
</dbReference>
<dbReference type="SUPFAM" id="SSF52833">
    <property type="entry name" value="Thioredoxin-like"/>
    <property type="match status" value="1"/>
</dbReference>
<evidence type="ECO:0000256" key="8">
    <source>
        <dbReference type="ARBA" id="ARBA00022692"/>
    </source>
</evidence>
<feature type="signal peptide" evidence="19">
    <location>
        <begin position="1"/>
        <end position="18"/>
    </location>
</feature>
<dbReference type="Gene3D" id="3.40.30.10">
    <property type="entry name" value="Glutaredoxin"/>
    <property type="match status" value="1"/>
</dbReference>
<dbReference type="PROSITE" id="PS51354">
    <property type="entry name" value="GLUTAREDOXIN_2"/>
    <property type="match status" value="1"/>
</dbReference>
<feature type="domain" description="GST N-terminal" evidence="20">
    <location>
        <begin position="62"/>
        <end position="127"/>
    </location>
</feature>
<dbReference type="InterPro" id="IPR034334">
    <property type="entry name" value="PGES2"/>
</dbReference>
<sequence length="346" mass="40047">MVMLGMRIGLRAARAALATAVLATKVDDKIFVETTRRKDDKNVLFSRKIVNENDRTNLHLRLFQYQSCPFCCKVRAFLDYYGFSYDVVEVNPVTKAELKFSKEYKKVPILSTSAGTLTDSTLIISKLATFLASRSRTLSDVHELYPTVIVPRDGQNIMDYPHKYIVFPDGTSRNEDIASDRIERQWREWVDAYFIHLISPNVYRTFSESLETFRWFSEFGDWDNIFTVSGRALAVYVGAFAMWLIAKRLKKRHNIVDERRAMSEAFDEWMDAIGPNRDYLGGSKPNLADLGMYGAMTAFSGCSAFRELVTEGSKIERWFTRMRNEICIKLRSRERFEKILKGDEEQ</sequence>
<evidence type="ECO:0000259" key="20">
    <source>
        <dbReference type="Pfam" id="PF13417"/>
    </source>
</evidence>
<evidence type="ECO:0000256" key="16">
    <source>
        <dbReference type="ARBA" id="ARBA00023931"/>
    </source>
</evidence>
<dbReference type="SFLD" id="SFLDG01203">
    <property type="entry name" value="Prostaglandin_E_synthase_like1"/>
    <property type="match status" value="1"/>
</dbReference>
<evidence type="ECO:0000256" key="18">
    <source>
        <dbReference type="ARBA" id="ARBA00037847"/>
    </source>
</evidence>
<dbReference type="InterPro" id="IPR034335">
    <property type="entry name" value="PGES2_C"/>
</dbReference>
<dbReference type="InterPro" id="IPR040079">
    <property type="entry name" value="Glutathione_S-Trfase"/>
</dbReference>
<dbReference type="Pfam" id="PF13417">
    <property type="entry name" value="GST_N_3"/>
    <property type="match status" value="1"/>
</dbReference>
<comment type="catalytic activity">
    <reaction evidence="16">
        <text>prostaglandin H2 = prostaglandin E2</text>
        <dbReference type="Rhea" id="RHEA:12893"/>
        <dbReference type="ChEBI" id="CHEBI:57405"/>
        <dbReference type="ChEBI" id="CHEBI:606564"/>
        <dbReference type="EC" id="5.3.99.3"/>
    </reaction>
    <physiologicalReaction direction="left-to-right" evidence="16">
        <dbReference type="Rhea" id="RHEA:12894"/>
    </physiologicalReaction>
</comment>
<evidence type="ECO:0000256" key="13">
    <source>
        <dbReference type="ARBA" id="ARBA00023160"/>
    </source>
</evidence>
<evidence type="ECO:0000256" key="3">
    <source>
        <dbReference type="ARBA" id="ARBA00012203"/>
    </source>
</evidence>
<dbReference type="Gene3D" id="1.20.1050.10">
    <property type="match status" value="1"/>
</dbReference>
<keyword evidence="11" id="KW-0443">Lipid metabolism</keyword>
<evidence type="ECO:0000256" key="11">
    <source>
        <dbReference type="ARBA" id="ARBA00023098"/>
    </source>
</evidence>
<keyword evidence="8" id="KW-0812">Transmembrane</keyword>
<protein>
    <recommendedName>
        <fullName evidence="4">Prostaglandin E synthase 2</fullName>
        <ecNumber evidence="3">5.3.99.3</ecNumber>
    </recommendedName>
    <alternativeName>
        <fullName evidence="17">Microsomal prostaglandin E synthase 2</fullName>
    </alternativeName>
</protein>
<gene>
    <name evidence="21" type="ORF">CYNAS_LOCUS10861</name>
</gene>
<keyword evidence="10" id="KW-1133">Transmembrane helix</keyword>
<keyword evidence="22" id="KW-1185">Reference proteome</keyword>
<dbReference type="Proteomes" id="UP001176961">
    <property type="component" value="Unassembled WGS sequence"/>
</dbReference>
<evidence type="ECO:0000256" key="15">
    <source>
        <dbReference type="ARBA" id="ARBA00023930"/>
    </source>
</evidence>
<comment type="similarity">
    <text evidence="2">Belongs to the GST superfamily.</text>
</comment>
<keyword evidence="19" id="KW-0732">Signal</keyword>
<keyword evidence="12" id="KW-0472">Membrane</keyword>
<evidence type="ECO:0000256" key="12">
    <source>
        <dbReference type="ARBA" id="ARBA00023136"/>
    </source>
</evidence>
<reference evidence="21" key="1">
    <citation type="submission" date="2023-07" db="EMBL/GenBank/DDBJ databases">
        <authorList>
            <consortium name="CYATHOMIX"/>
        </authorList>
    </citation>
    <scope>NUCLEOTIDE SEQUENCE</scope>
    <source>
        <strain evidence="21">N/A</strain>
    </source>
</reference>
<comment type="caution">
    <text evidence="21">The sequence shown here is derived from an EMBL/GenBank/DDBJ whole genome shotgun (WGS) entry which is preliminary data.</text>
</comment>
<dbReference type="InterPro" id="IPR004045">
    <property type="entry name" value="Glutathione_S-Trfase_N"/>
</dbReference>
<dbReference type="GO" id="GO:0001516">
    <property type="term" value="P:prostaglandin biosynthetic process"/>
    <property type="evidence" value="ECO:0007669"/>
    <property type="project" value="UniProtKB-KW"/>
</dbReference>
<evidence type="ECO:0000256" key="4">
    <source>
        <dbReference type="ARBA" id="ARBA00019474"/>
    </source>
</evidence>
<evidence type="ECO:0000256" key="9">
    <source>
        <dbReference type="ARBA" id="ARBA00022832"/>
    </source>
</evidence>
<dbReference type="InterPro" id="IPR036249">
    <property type="entry name" value="Thioredoxin-like_sf"/>
</dbReference>
<dbReference type="EMBL" id="CATQJL010000223">
    <property type="protein sequence ID" value="CAJ0598878.1"/>
    <property type="molecule type" value="Genomic_DNA"/>
</dbReference>
<evidence type="ECO:0000256" key="5">
    <source>
        <dbReference type="ARBA" id="ARBA00022501"/>
    </source>
</evidence>
<evidence type="ECO:0000313" key="21">
    <source>
        <dbReference type="EMBL" id="CAJ0598878.1"/>
    </source>
</evidence>
<comment type="pathway">
    <text evidence="1">Lipid metabolism; prostaglandin biosynthesis.</text>
</comment>
<keyword evidence="5" id="KW-0644">Prostaglandin metabolism</keyword>
<comment type="catalytic activity">
    <reaction evidence="15">
        <text>prostaglandin H2 = (12S)-hydroxy-(5Z,8E,10E)-heptadecatrienoate + malonaldehyde</text>
        <dbReference type="Rhea" id="RHEA:48644"/>
        <dbReference type="ChEBI" id="CHEBI:57405"/>
        <dbReference type="ChEBI" id="CHEBI:90694"/>
        <dbReference type="ChEBI" id="CHEBI:566274"/>
    </reaction>
    <physiologicalReaction direction="left-to-right" evidence="15">
        <dbReference type="Rhea" id="RHEA:48645"/>
    </physiologicalReaction>
</comment>